<feature type="transmembrane region" description="Helical" evidence="1">
    <location>
        <begin position="102"/>
        <end position="123"/>
    </location>
</feature>
<feature type="transmembrane region" description="Helical" evidence="1">
    <location>
        <begin position="214"/>
        <end position="235"/>
    </location>
</feature>
<name>A0ABU3B4U8_9ACTN</name>
<dbReference type="RefSeq" id="WP_311585037.1">
    <property type="nucleotide sequence ID" value="NZ_JAVRFH010000090.1"/>
</dbReference>
<dbReference type="InterPro" id="IPR010699">
    <property type="entry name" value="DUF1275"/>
</dbReference>
<gene>
    <name evidence="2" type="ORF">RM812_38585</name>
</gene>
<reference evidence="2" key="1">
    <citation type="submission" date="2024-05" db="EMBL/GenBank/DDBJ databases">
        <title>30 novel species of actinomycetes from the DSMZ collection.</title>
        <authorList>
            <person name="Nouioui I."/>
        </authorList>
    </citation>
    <scope>NUCLEOTIDE SEQUENCE</scope>
    <source>
        <strain evidence="2">DSM 40712</strain>
    </source>
</reference>
<keyword evidence="1" id="KW-0472">Membrane</keyword>
<feature type="transmembrane region" description="Helical" evidence="1">
    <location>
        <begin position="190"/>
        <end position="208"/>
    </location>
</feature>
<feature type="transmembrane region" description="Helical" evidence="1">
    <location>
        <begin position="26"/>
        <end position="45"/>
    </location>
</feature>
<dbReference type="Pfam" id="PF06912">
    <property type="entry name" value="DUF1275"/>
    <property type="match status" value="1"/>
</dbReference>
<feature type="transmembrane region" description="Helical" evidence="1">
    <location>
        <begin position="135"/>
        <end position="152"/>
    </location>
</feature>
<comment type="caution">
    <text evidence="2">The sequence shown here is derived from an EMBL/GenBank/DDBJ whole genome shotgun (WGS) entry which is preliminary data.</text>
</comment>
<evidence type="ECO:0000313" key="2">
    <source>
        <dbReference type="EMBL" id="MDT0616021.1"/>
    </source>
</evidence>
<organism evidence="2 3">
    <name type="scientific">Streptomyces lancefieldiae</name>
    <dbReference type="NCBI Taxonomy" id="3075520"/>
    <lineage>
        <taxon>Bacteria</taxon>
        <taxon>Bacillati</taxon>
        <taxon>Actinomycetota</taxon>
        <taxon>Actinomycetes</taxon>
        <taxon>Kitasatosporales</taxon>
        <taxon>Streptomycetaceae</taxon>
        <taxon>Streptomyces</taxon>
    </lineage>
</organism>
<keyword evidence="3" id="KW-1185">Reference proteome</keyword>
<proteinExistence type="predicted"/>
<evidence type="ECO:0000313" key="3">
    <source>
        <dbReference type="Proteomes" id="UP001180724"/>
    </source>
</evidence>
<dbReference type="EMBL" id="JAVRFH010000090">
    <property type="protein sequence ID" value="MDT0616021.1"/>
    <property type="molecule type" value="Genomic_DNA"/>
</dbReference>
<dbReference type="PANTHER" id="PTHR37488:SF2">
    <property type="entry name" value="DUF1275 DOMAIN-CONTAINING PROTEIN"/>
    <property type="match status" value="1"/>
</dbReference>
<keyword evidence="1" id="KW-1133">Transmembrane helix</keyword>
<sequence length="245" mass="25134">MRKLLTDTAHTLLPPRGDRHGPLPPLMLVLTVVTGLIDAVSYLALGRVFVANMTGNVVFLGFALAGAPGLSVLASMVSMVSFLLGALAGGRFSTRFADHRGRLLTTATAVQAVLVAGTVVAVALGDGDVTSPVRYTLIVLLGIAMGLQNAVARRLGVPDLTTTVLTLTLTGLAADSSPDGGATPRTGRRVLSVLAMFGGALAGALILYHAELVFVLGLALLLLVVTSVTTCRLSASAPAWTRPLS</sequence>
<accession>A0ABU3B4U8</accession>
<keyword evidence="1" id="KW-0812">Transmembrane</keyword>
<feature type="transmembrane region" description="Helical" evidence="1">
    <location>
        <begin position="57"/>
        <end position="90"/>
    </location>
</feature>
<protein>
    <submittedName>
        <fullName evidence="2">YoaK family protein</fullName>
    </submittedName>
</protein>
<dbReference type="PANTHER" id="PTHR37488">
    <property type="entry name" value="DUF1275 DOMAIN-CONTAINING PROTEIN"/>
    <property type="match status" value="1"/>
</dbReference>
<dbReference type="Proteomes" id="UP001180724">
    <property type="component" value="Unassembled WGS sequence"/>
</dbReference>
<evidence type="ECO:0000256" key="1">
    <source>
        <dbReference type="SAM" id="Phobius"/>
    </source>
</evidence>